<gene>
    <name evidence="3" type="ORF">A3H60_00655</name>
</gene>
<keyword evidence="2" id="KW-0732">Signal</keyword>
<comment type="caution">
    <text evidence="3">The sequence shown here is derived from an EMBL/GenBank/DDBJ whole genome shotgun (WGS) entry which is preliminary data.</text>
</comment>
<evidence type="ECO:0000256" key="2">
    <source>
        <dbReference type="SAM" id="SignalP"/>
    </source>
</evidence>
<feature type="signal peptide" evidence="2">
    <location>
        <begin position="1"/>
        <end position="22"/>
    </location>
</feature>
<reference evidence="3 4" key="1">
    <citation type="journal article" date="2016" name="Nat. Commun.">
        <title>Thousands of microbial genomes shed light on interconnected biogeochemical processes in an aquifer system.</title>
        <authorList>
            <person name="Anantharaman K."/>
            <person name="Brown C.T."/>
            <person name="Hug L.A."/>
            <person name="Sharon I."/>
            <person name="Castelle C.J."/>
            <person name="Probst A.J."/>
            <person name="Thomas B.C."/>
            <person name="Singh A."/>
            <person name="Wilkins M.J."/>
            <person name="Karaoz U."/>
            <person name="Brodie E.L."/>
            <person name="Williams K.H."/>
            <person name="Hubbard S.S."/>
            <person name="Banfield J.F."/>
        </authorList>
    </citation>
    <scope>NUCLEOTIDE SEQUENCE [LARGE SCALE GENOMIC DNA]</scope>
</reference>
<evidence type="ECO:0000313" key="3">
    <source>
        <dbReference type="EMBL" id="OHB09611.1"/>
    </source>
</evidence>
<sequence>MKNVIFALACSSLLISPSIAIAQNQSPCSGSVSITDTSQAQPGVLIVVSNSAQASFNISGPARYSGSGYYWVKQGIPSGTYTVTWNAVASCGVPSSETKSTGPNGSVAFAGNYKYLDTPVSYGTTTIKTNLNTPADVQYPTTESKPQTSIAPTTSPSSNTVKPQGFFARLWRSVLSILFK</sequence>
<evidence type="ECO:0000313" key="4">
    <source>
        <dbReference type="Proteomes" id="UP000177202"/>
    </source>
</evidence>
<protein>
    <submittedName>
        <fullName evidence="3">Uncharacterized protein</fullName>
    </submittedName>
</protein>
<organism evidence="3 4">
    <name type="scientific">Candidatus Zambryskibacteria bacterium RIFCSPLOWO2_02_FULL_44_12b</name>
    <dbReference type="NCBI Taxonomy" id="1802772"/>
    <lineage>
        <taxon>Bacteria</taxon>
        <taxon>Candidatus Zambryskiibacteriota</taxon>
    </lineage>
</organism>
<dbReference type="AlphaFoldDB" id="A0A1G2UJL2"/>
<evidence type="ECO:0000256" key="1">
    <source>
        <dbReference type="SAM" id="MobiDB-lite"/>
    </source>
</evidence>
<proteinExistence type="predicted"/>
<dbReference type="Proteomes" id="UP000177202">
    <property type="component" value="Unassembled WGS sequence"/>
</dbReference>
<dbReference type="EMBL" id="MHWP01000030">
    <property type="protein sequence ID" value="OHB09611.1"/>
    <property type="molecule type" value="Genomic_DNA"/>
</dbReference>
<accession>A0A1G2UJL2</accession>
<feature type="chain" id="PRO_5009584728" evidence="2">
    <location>
        <begin position="23"/>
        <end position="180"/>
    </location>
</feature>
<feature type="region of interest" description="Disordered" evidence="1">
    <location>
        <begin position="132"/>
        <end position="160"/>
    </location>
</feature>
<name>A0A1G2UJL2_9BACT</name>